<dbReference type="InterPro" id="IPR029028">
    <property type="entry name" value="Alpha/beta_knot_MTases"/>
</dbReference>
<feature type="binding site" evidence="15 16">
    <location>
        <position position="110"/>
    </location>
    <ligand>
        <name>S-adenosyl-L-methionine</name>
        <dbReference type="ChEBI" id="CHEBI:59789"/>
    </ligand>
</feature>
<evidence type="ECO:0000256" key="17">
    <source>
        <dbReference type="RuleBase" id="RU003464"/>
    </source>
</evidence>
<organism evidence="19 20">
    <name type="scientific">Candidatus Protochlamydia amoebophila</name>
    <dbReference type="NCBI Taxonomy" id="362787"/>
    <lineage>
        <taxon>Bacteria</taxon>
        <taxon>Pseudomonadati</taxon>
        <taxon>Chlamydiota</taxon>
        <taxon>Chlamydiia</taxon>
        <taxon>Parachlamydiales</taxon>
        <taxon>Parachlamydiaceae</taxon>
        <taxon>Candidatus Protochlamydia</taxon>
    </lineage>
</organism>
<dbReference type="PANTHER" id="PTHR46417">
    <property type="entry name" value="TRNA (GUANINE-N(1)-)-METHYLTRANSFERASE"/>
    <property type="match status" value="1"/>
</dbReference>
<dbReference type="Pfam" id="PF01746">
    <property type="entry name" value="tRNA_m1G_MT"/>
    <property type="match status" value="1"/>
</dbReference>
<keyword evidence="9 15" id="KW-0808">Transferase</keyword>
<dbReference type="NCBIfam" id="NF000648">
    <property type="entry name" value="PRK00026.1"/>
    <property type="match status" value="1"/>
</dbReference>
<dbReference type="Proteomes" id="UP000031465">
    <property type="component" value="Unassembled WGS sequence"/>
</dbReference>
<protein>
    <recommendedName>
        <fullName evidence="6 15">tRNA (guanine-N(1)-)-methyltransferase</fullName>
        <ecNumber evidence="5 15">2.1.1.228</ecNumber>
    </recommendedName>
    <alternativeName>
        <fullName evidence="12 15">M1G-methyltransferase</fullName>
    </alternativeName>
    <alternativeName>
        <fullName evidence="13 15">tRNA [GM37] methyltransferase</fullName>
    </alternativeName>
</protein>
<comment type="caution">
    <text evidence="19">The sequence shown here is derived from an EMBL/GenBank/DDBJ whole genome shotgun (WGS) entry which is preliminary data.</text>
</comment>
<dbReference type="EC" id="2.1.1.228" evidence="5 15"/>
<evidence type="ECO:0000256" key="2">
    <source>
        <dbReference type="ARBA" id="ARBA00004496"/>
    </source>
</evidence>
<feature type="binding site" evidence="15 16">
    <location>
        <begin position="130"/>
        <end position="135"/>
    </location>
    <ligand>
        <name>S-adenosyl-L-methionine</name>
        <dbReference type="ChEBI" id="CHEBI:59789"/>
    </ligand>
</feature>
<dbReference type="Gene3D" id="3.40.1280.10">
    <property type="match status" value="1"/>
</dbReference>
<dbReference type="HAMAP" id="MF_00605">
    <property type="entry name" value="TrmD"/>
    <property type="match status" value="1"/>
</dbReference>
<gene>
    <name evidence="15 19" type="primary">trmD</name>
    <name evidence="19" type="ORF">DB44_BY00490</name>
</gene>
<evidence type="ECO:0000256" key="12">
    <source>
        <dbReference type="ARBA" id="ARBA00029736"/>
    </source>
</evidence>
<evidence type="ECO:0000256" key="10">
    <source>
        <dbReference type="ARBA" id="ARBA00022691"/>
    </source>
</evidence>
<evidence type="ECO:0000256" key="11">
    <source>
        <dbReference type="ARBA" id="ARBA00022694"/>
    </source>
</evidence>
<comment type="catalytic activity">
    <reaction evidence="14 15 17">
        <text>guanosine(37) in tRNA + S-adenosyl-L-methionine = N(1)-methylguanosine(37) in tRNA + S-adenosyl-L-homocysteine + H(+)</text>
        <dbReference type="Rhea" id="RHEA:36899"/>
        <dbReference type="Rhea" id="RHEA-COMP:10145"/>
        <dbReference type="Rhea" id="RHEA-COMP:10147"/>
        <dbReference type="ChEBI" id="CHEBI:15378"/>
        <dbReference type="ChEBI" id="CHEBI:57856"/>
        <dbReference type="ChEBI" id="CHEBI:59789"/>
        <dbReference type="ChEBI" id="CHEBI:73542"/>
        <dbReference type="ChEBI" id="CHEBI:74269"/>
        <dbReference type="EC" id="2.1.1.228"/>
    </reaction>
</comment>
<dbReference type="InterPro" id="IPR016009">
    <property type="entry name" value="tRNA_MeTrfase_TRMD/TRM10"/>
</dbReference>
<dbReference type="GO" id="GO:0005829">
    <property type="term" value="C:cytosol"/>
    <property type="evidence" value="ECO:0007669"/>
    <property type="project" value="TreeGrafter"/>
</dbReference>
<dbReference type="InterPro" id="IPR023148">
    <property type="entry name" value="tRNA_m1G_MeTrfase_C_sf"/>
</dbReference>
<reference evidence="19 20" key="1">
    <citation type="journal article" date="2014" name="Mol. Biol. Evol.">
        <title>Massive expansion of Ubiquitination-related gene families within the Chlamydiae.</title>
        <authorList>
            <person name="Domman D."/>
            <person name="Collingro A."/>
            <person name="Lagkouvardos I."/>
            <person name="Gehre L."/>
            <person name="Weinmaier T."/>
            <person name="Rattei T."/>
            <person name="Subtil A."/>
            <person name="Horn M."/>
        </authorList>
    </citation>
    <scope>NUCLEOTIDE SEQUENCE [LARGE SCALE GENOMIC DNA]</scope>
    <source>
        <strain evidence="19 20">EI2</strain>
    </source>
</reference>
<evidence type="ECO:0000256" key="5">
    <source>
        <dbReference type="ARBA" id="ARBA00012807"/>
    </source>
</evidence>
<dbReference type="PANTHER" id="PTHR46417:SF1">
    <property type="entry name" value="TRNA (GUANINE-N(1)-)-METHYLTRANSFERASE"/>
    <property type="match status" value="1"/>
</dbReference>
<keyword evidence="8 15" id="KW-0489">Methyltransferase</keyword>
<evidence type="ECO:0000256" key="16">
    <source>
        <dbReference type="PIRSR" id="PIRSR000386-1"/>
    </source>
</evidence>
<dbReference type="PIRSF" id="PIRSF000386">
    <property type="entry name" value="tRNA_mtase"/>
    <property type="match status" value="1"/>
</dbReference>
<evidence type="ECO:0000313" key="20">
    <source>
        <dbReference type="Proteomes" id="UP000031465"/>
    </source>
</evidence>
<evidence type="ECO:0000256" key="15">
    <source>
        <dbReference type="HAMAP-Rule" id="MF_00605"/>
    </source>
</evidence>
<dbReference type="FunFam" id="1.10.1270.20:FF:000001">
    <property type="entry name" value="tRNA (guanine-N(1)-)-methyltransferase"/>
    <property type="match status" value="1"/>
</dbReference>
<evidence type="ECO:0000256" key="4">
    <source>
        <dbReference type="ARBA" id="ARBA00011738"/>
    </source>
</evidence>
<evidence type="ECO:0000259" key="18">
    <source>
        <dbReference type="Pfam" id="PF01746"/>
    </source>
</evidence>
<keyword evidence="10 15" id="KW-0949">S-adenosyl-L-methionine</keyword>
<evidence type="ECO:0000256" key="14">
    <source>
        <dbReference type="ARBA" id="ARBA00047783"/>
    </source>
</evidence>
<sequence length="222" mass="24922">MIVDILSLFPGYFKGPFDESILKRAQEKGLLTIRLTDIRDFADNRFHRVDDRPYGGGPGMVMMPQPVTMAIQHVKTPEVKVIYLSPQGRTLNAVKCRQLALEKHLILLCGHYEGIDQRVLDEEVDEEISIGDYVLTNGCLAAIVLLDAFSRFIPGVLGHPSAAEEDSFEGGLLDYPHYTRPEVFQGCSVPNVLLSGNHQEIAKWRHEQALKKTQEIRPDLLA</sequence>
<evidence type="ECO:0000256" key="1">
    <source>
        <dbReference type="ARBA" id="ARBA00002634"/>
    </source>
</evidence>
<dbReference type="AlphaFoldDB" id="A0A0C1JQX9"/>
<dbReference type="SUPFAM" id="SSF75217">
    <property type="entry name" value="alpha/beta knot"/>
    <property type="match status" value="1"/>
</dbReference>
<dbReference type="GO" id="GO:0002939">
    <property type="term" value="P:tRNA N1-guanine methylation"/>
    <property type="evidence" value="ECO:0007669"/>
    <property type="project" value="TreeGrafter"/>
</dbReference>
<comment type="similarity">
    <text evidence="3 15 17">Belongs to the RNA methyltransferase TrmD family.</text>
</comment>
<comment type="subcellular location">
    <subcellularLocation>
        <location evidence="2 15 17">Cytoplasm</location>
    </subcellularLocation>
</comment>
<dbReference type="FunFam" id="3.40.1280.10:FF:000001">
    <property type="entry name" value="tRNA (guanine-N(1)-)-methyltransferase"/>
    <property type="match status" value="1"/>
</dbReference>
<keyword evidence="11 15" id="KW-0819">tRNA processing</keyword>
<name>A0A0C1JQX9_9BACT</name>
<keyword evidence="7 15" id="KW-0963">Cytoplasm</keyword>
<feature type="domain" description="tRNA methyltransferase TRMD/TRM10-type" evidence="18">
    <location>
        <begin position="1"/>
        <end position="221"/>
    </location>
</feature>
<dbReference type="InterPro" id="IPR002649">
    <property type="entry name" value="tRNA_m1G_MeTrfase_TrmD"/>
</dbReference>
<evidence type="ECO:0000256" key="6">
    <source>
        <dbReference type="ARBA" id="ARBA00014679"/>
    </source>
</evidence>
<dbReference type="CDD" id="cd18080">
    <property type="entry name" value="TrmD-like"/>
    <property type="match status" value="1"/>
</dbReference>
<dbReference type="NCBIfam" id="TIGR00088">
    <property type="entry name" value="trmD"/>
    <property type="match status" value="1"/>
</dbReference>
<evidence type="ECO:0000256" key="13">
    <source>
        <dbReference type="ARBA" id="ARBA00033392"/>
    </source>
</evidence>
<proteinExistence type="inferred from homology"/>
<comment type="function">
    <text evidence="1 15 17">Specifically methylates guanosine-37 in various tRNAs.</text>
</comment>
<evidence type="ECO:0000256" key="7">
    <source>
        <dbReference type="ARBA" id="ARBA00022490"/>
    </source>
</evidence>
<dbReference type="GO" id="GO:0052906">
    <property type="term" value="F:tRNA (guanine(37)-N1)-methyltransferase activity"/>
    <property type="evidence" value="ECO:0007669"/>
    <property type="project" value="UniProtKB-UniRule"/>
</dbReference>
<accession>A0A0C1JQX9</accession>
<evidence type="ECO:0000256" key="8">
    <source>
        <dbReference type="ARBA" id="ARBA00022603"/>
    </source>
</evidence>
<comment type="subunit">
    <text evidence="4 15 17">Homodimer.</text>
</comment>
<evidence type="ECO:0000256" key="9">
    <source>
        <dbReference type="ARBA" id="ARBA00022679"/>
    </source>
</evidence>
<evidence type="ECO:0000313" key="19">
    <source>
        <dbReference type="EMBL" id="KIC72926.1"/>
    </source>
</evidence>
<dbReference type="Gene3D" id="1.10.1270.20">
    <property type="entry name" value="tRNA(m1g37)methyltransferase, domain 2"/>
    <property type="match status" value="1"/>
</dbReference>
<dbReference type="PATRIC" id="fig|362787.3.peg.729"/>
<dbReference type="InterPro" id="IPR029026">
    <property type="entry name" value="tRNA_m1G_MTases_N"/>
</dbReference>
<evidence type="ECO:0000256" key="3">
    <source>
        <dbReference type="ARBA" id="ARBA00007630"/>
    </source>
</evidence>
<dbReference type="EMBL" id="JSAN01000045">
    <property type="protein sequence ID" value="KIC72926.1"/>
    <property type="molecule type" value="Genomic_DNA"/>
</dbReference>
<dbReference type="RefSeq" id="WP_039357361.1">
    <property type="nucleotide sequence ID" value="NZ_JSAN01000045.1"/>
</dbReference>